<dbReference type="Proteomes" id="UP000001169">
    <property type="component" value="Chromosome I"/>
</dbReference>
<dbReference type="eggNOG" id="arCOG11392">
    <property type="taxonomic scope" value="Archaea"/>
</dbReference>
<dbReference type="KEGG" id="hma:rrnAC3114"/>
<protein>
    <submittedName>
        <fullName evidence="1">Uncharacterized protein</fullName>
    </submittedName>
</protein>
<dbReference type="EMBL" id="AY596297">
    <property type="protein sequence ID" value="AAV47825.1"/>
    <property type="molecule type" value="Genomic_DNA"/>
</dbReference>
<evidence type="ECO:0000313" key="1">
    <source>
        <dbReference type="EMBL" id="AAV47825.1"/>
    </source>
</evidence>
<proteinExistence type="predicted"/>
<name>Q5UY28_HALMA</name>
<accession>Q5UY28</accession>
<evidence type="ECO:0000313" key="2">
    <source>
        <dbReference type="Proteomes" id="UP000001169"/>
    </source>
</evidence>
<sequence>MSETTYQCECGATLRFKQDLTLERGRDRPVMDVW</sequence>
<dbReference type="PaxDb" id="272569-rrnAC3114"/>
<dbReference type="HOGENOM" id="CLU_3371313_0_0_2"/>
<dbReference type="PATRIC" id="fig|272569.17.peg.3657"/>
<dbReference type="EnsemblBacteria" id="AAV47825">
    <property type="protein sequence ID" value="AAV47825"/>
    <property type="gene ID" value="rrnAC3114"/>
</dbReference>
<keyword evidence="2" id="KW-1185">Reference proteome</keyword>
<gene>
    <name evidence="1" type="ordered locus">rrnAC3114</name>
</gene>
<dbReference type="AlphaFoldDB" id="Q5UY28"/>
<organism evidence="1 2">
    <name type="scientific">Haloarcula marismortui (strain ATCC 43049 / DSM 3752 / JCM 8966 / VKM B-1809)</name>
    <name type="common">Halobacterium marismortui</name>
    <dbReference type="NCBI Taxonomy" id="272569"/>
    <lineage>
        <taxon>Archaea</taxon>
        <taxon>Methanobacteriati</taxon>
        <taxon>Methanobacteriota</taxon>
        <taxon>Stenosarchaea group</taxon>
        <taxon>Halobacteria</taxon>
        <taxon>Halobacteriales</taxon>
        <taxon>Haloarculaceae</taxon>
        <taxon>Haloarcula</taxon>
    </lineage>
</organism>
<reference evidence="1 2" key="1">
    <citation type="journal article" date="2004" name="Genome Res.">
        <title>Genome sequence of Haloarcula marismortui: a halophilic archaeon from the Dead Sea.</title>
        <authorList>
            <person name="Baliga N.S."/>
            <person name="Bonneau R."/>
            <person name="Facciotti M.T."/>
            <person name="Pan M."/>
            <person name="Glusman G."/>
            <person name="Deutsch E.W."/>
            <person name="Shannon P."/>
            <person name="Chiu Y."/>
            <person name="Weng R.S."/>
            <person name="Gan R.R."/>
            <person name="Hung P."/>
            <person name="Date S.V."/>
            <person name="Marcotte E."/>
            <person name="Hood L."/>
            <person name="Ng W.V."/>
        </authorList>
    </citation>
    <scope>NUCLEOTIDE SEQUENCE [LARGE SCALE GENOMIC DNA]</scope>
    <source>
        <strain evidence="2">ATCC 43049 / DSM 3752 / JCM 8966 / VKM B-1809</strain>
    </source>
</reference>